<dbReference type="GO" id="GO:0016787">
    <property type="term" value="F:hydrolase activity"/>
    <property type="evidence" value="ECO:0007669"/>
    <property type="project" value="UniProtKB-UniRule"/>
</dbReference>
<feature type="short sequence motif" description="GXGXXG" evidence="4">
    <location>
        <begin position="8"/>
        <end position="13"/>
    </location>
</feature>
<feature type="active site" description="Proton acceptor" evidence="4">
    <location>
        <position position="176"/>
    </location>
</feature>
<proteinExistence type="predicted"/>
<evidence type="ECO:0000256" key="3">
    <source>
        <dbReference type="ARBA" id="ARBA00023098"/>
    </source>
</evidence>
<keyword evidence="3 4" id="KW-0443">Lipid metabolism</keyword>
<evidence type="ECO:0000256" key="1">
    <source>
        <dbReference type="ARBA" id="ARBA00022801"/>
    </source>
</evidence>
<dbReference type="STRING" id="1123350.SAMN02744040_02275"/>
<dbReference type="InterPro" id="IPR002641">
    <property type="entry name" value="PNPLA_dom"/>
</dbReference>
<feature type="short sequence motif" description="GXSXG" evidence="4">
    <location>
        <begin position="35"/>
        <end position="39"/>
    </location>
</feature>
<dbReference type="PANTHER" id="PTHR14226">
    <property type="entry name" value="NEUROPATHY TARGET ESTERASE/SWISS CHEESE D.MELANOGASTER"/>
    <property type="match status" value="1"/>
</dbReference>
<keyword evidence="7" id="KW-1185">Reference proteome</keyword>
<keyword evidence="1 4" id="KW-0378">Hydrolase</keyword>
<feature type="domain" description="PNPLA" evidence="5">
    <location>
        <begin position="4"/>
        <end position="189"/>
    </location>
</feature>
<dbReference type="Gene3D" id="3.40.1090.10">
    <property type="entry name" value="Cytosolic phospholipase A2 catalytic domain"/>
    <property type="match status" value="1"/>
</dbReference>
<reference evidence="7" key="1">
    <citation type="submission" date="2016-11" db="EMBL/GenBank/DDBJ databases">
        <authorList>
            <person name="Varghese N."/>
            <person name="Submissions S."/>
        </authorList>
    </citation>
    <scope>NUCLEOTIDE SEQUENCE [LARGE SCALE GENOMIC DNA]</scope>
    <source>
        <strain evidence="7">DSM 15285</strain>
    </source>
</reference>
<evidence type="ECO:0000256" key="2">
    <source>
        <dbReference type="ARBA" id="ARBA00022963"/>
    </source>
</evidence>
<dbReference type="InterPro" id="IPR016035">
    <property type="entry name" value="Acyl_Trfase/lysoPLipase"/>
</dbReference>
<dbReference type="AlphaFoldDB" id="A0A1M5TS15"/>
<feature type="active site" description="Nucleophile" evidence="4">
    <location>
        <position position="37"/>
    </location>
</feature>
<dbReference type="GO" id="GO:0016042">
    <property type="term" value="P:lipid catabolic process"/>
    <property type="evidence" value="ECO:0007669"/>
    <property type="project" value="UniProtKB-UniRule"/>
</dbReference>
<dbReference type="Pfam" id="PF01734">
    <property type="entry name" value="Patatin"/>
    <property type="match status" value="1"/>
</dbReference>
<dbReference type="SUPFAM" id="SSF52151">
    <property type="entry name" value="FabD/lysophospholipase-like"/>
    <property type="match status" value="1"/>
</dbReference>
<dbReference type="PANTHER" id="PTHR14226:SF57">
    <property type="entry name" value="BLR7027 PROTEIN"/>
    <property type="match status" value="1"/>
</dbReference>
<keyword evidence="2 4" id="KW-0442">Lipid degradation</keyword>
<evidence type="ECO:0000259" key="5">
    <source>
        <dbReference type="PROSITE" id="PS51635"/>
    </source>
</evidence>
<dbReference type="Proteomes" id="UP000242520">
    <property type="component" value="Unassembled WGS sequence"/>
</dbReference>
<gene>
    <name evidence="6" type="ORF">SAMN02744040_02275</name>
</gene>
<dbReference type="RefSeq" id="WP_072726483.1">
    <property type="nucleotide sequence ID" value="NZ_FQXH01000041.1"/>
</dbReference>
<dbReference type="InterPro" id="IPR050301">
    <property type="entry name" value="NTE"/>
</dbReference>
<protein>
    <submittedName>
        <fullName evidence="6">Intein N-terminal splicing region</fullName>
    </submittedName>
</protein>
<sequence>MFGICLPGGGAKGAFNAGVIYGFYERGINFNVVSGTSIGAINGYYIYTNNVDKLKEVWMNIHDEQLKTQKICGKVIDNSQLINNLNKLEGKDENIKSFYVNYVNIHNKNLKEVIVDISKVNKDEALKYIKYSSLLPCRINKEITIKDLVDNFDSNRLFDEFREDVENGVYDGYNLDGGIVNNDLLSPFINDKVEKLFIISLKRDYKLPDYILNYYNVEDIVIIEPNRYMKPNDTLRFEKDFCSDLFNEGYEIGKSM</sequence>
<dbReference type="PROSITE" id="PS51635">
    <property type="entry name" value="PNPLA"/>
    <property type="match status" value="1"/>
</dbReference>
<organism evidence="6 7">
    <name type="scientific">Tepidibacter thalassicus DSM 15285</name>
    <dbReference type="NCBI Taxonomy" id="1123350"/>
    <lineage>
        <taxon>Bacteria</taxon>
        <taxon>Bacillati</taxon>
        <taxon>Bacillota</taxon>
        <taxon>Clostridia</taxon>
        <taxon>Peptostreptococcales</taxon>
        <taxon>Peptostreptococcaceae</taxon>
        <taxon>Tepidibacter</taxon>
    </lineage>
</organism>
<evidence type="ECO:0000313" key="6">
    <source>
        <dbReference type="EMBL" id="SHH53396.1"/>
    </source>
</evidence>
<dbReference type="EMBL" id="FQXH01000041">
    <property type="protein sequence ID" value="SHH53396.1"/>
    <property type="molecule type" value="Genomic_DNA"/>
</dbReference>
<feature type="short sequence motif" description="DGA/G" evidence="4">
    <location>
        <begin position="176"/>
        <end position="178"/>
    </location>
</feature>
<accession>A0A1M5TS15</accession>
<evidence type="ECO:0000313" key="7">
    <source>
        <dbReference type="Proteomes" id="UP000242520"/>
    </source>
</evidence>
<evidence type="ECO:0000256" key="4">
    <source>
        <dbReference type="PROSITE-ProRule" id="PRU01161"/>
    </source>
</evidence>
<name>A0A1M5TS15_9FIRM</name>